<dbReference type="InterPro" id="IPR001509">
    <property type="entry name" value="Epimerase_deHydtase"/>
</dbReference>
<dbReference type="InterPro" id="IPR051783">
    <property type="entry name" value="NAD(P)-dependent_oxidoreduct"/>
</dbReference>
<accession>A0A832I5L4</accession>
<dbReference type="Pfam" id="PF01370">
    <property type="entry name" value="Epimerase"/>
    <property type="match status" value="1"/>
</dbReference>
<feature type="domain" description="NAD-dependent epimerase/dehydratase" evidence="1">
    <location>
        <begin position="4"/>
        <end position="228"/>
    </location>
</feature>
<proteinExistence type="predicted"/>
<sequence>MKYLVTGATGFVGGRLARRLVADGHAVVALVRDPGRAGELAALGVDVRRGDVTAPHSLAGPMRGVDGVFHVAGWYRIGARTAAERRAAWAINLEGSRHVFAAMAAAGVPKGIYTSTLAVYGDTRGAAPDESHAAPPRLVTLYDRTKHAAHHEAAVPAIRGGLPLVIVQPGLIYGPGDTSSVRVMLRRYLRRRLPLVPRGTAYCWAHVDDVVEGHVRAMERGRPGECYHLAGPRHTLVEALALCERLTGVPGPRVALGPAWLRAMAAIARLVEPVVPLPPGYTSEGLRVVAGVTYLGDASKARRELGWSARPLEQGLREVLFDEMRALGMTPPV</sequence>
<dbReference type="EMBL" id="DSQF01000022">
    <property type="protein sequence ID" value="HGZ44014.1"/>
    <property type="molecule type" value="Genomic_DNA"/>
</dbReference>
<organism evidence="2">
    <name type="scientific">Eiseniibacteriota bacterium</name>
    <dbReference type="NCBI Taxonomy" id="2212470"/>
    <lineage>
        <taxon>Bacteria</taxon>
        <taxon>Candidatus Eiseniibacteriota</taxon>
    </lineage>
</organism>
<dbReference type="GO" id="GO:0004029">
    <property type="term" value="F:aldehyde dehydrogenase (NAD+) activity"/>
    <property type="evidence" value="ECO:0007669"/>
    <property type="project" value="TreeGrafter"/>
</dbReference>
<evidence type="ECO:0000259" key="1">
    <source>
        <dbReference type="Pfam" id="PF01370"/>
    </source>
</evidence>
<dbReference type="InterPro" id="IPR036291">
    <property type="entry name" value="NAD(P)-bd_dom_sf"/>
</dbReference>
<dbReference type="GO" id="GO:0005737">
    <property type="term" value="C:cytoplasm"/>
    <property type="evidence" value="ECO:0007669"/>
    <property type="project" value="TreeGrafter"/>
</dbReference>
<reference evidence="2" key="1">
    <citation type="journal article" date="2020" name="mSystems">
        <title>Genome- and Community-Level Interaction Insights into Carbon Utilization and Element Cycling Functions of Hydrothermarchaeota in Hydrothermal Sediment.</title>
        <authorList>
            <person name="Zhou Z."/>
            <person name="Liu Y."/>
            <person name="Xu W."/>
            <person name="Pan J."/>
            <person name="Luo Z.H."/>
            <person name="Li M."/>
        </authorList>
    </citation>
    <scope>NUCLEOTIDE SEQUENCE [LARGE SCALE GENOMIC DNA]</scope>
    <source>
        <strain evidence="2">SpSt-381</strain>
    </source>
</reference>
<gene>
    <name evidence="2" type="ORF">ENR23_11450</name>
</gene>
<name>A0A832I5L4_UNCEI</name>
<dbReference type="Gene3D" id="3.40.50.720">
    <property type="entry name" value="NAD(P)-binding Rossmann-like Domain"/>
    <property type="match status" value="1"/>
</dbReference>
<protein>
    <submittedName>
        <fullName evidence="2">NAD-dependent epimerase/dehydratase family protein</fullName>
    </submittedName>
</protein>
<comment type="caution">
    <text evidence="2">The sequence shown here is derived from an EMBL/GenBank/DDBJ whole genome shotgun (WGS) entry which is preliminary data.</text>
</comment>
<dbReference type="AlphaFoldDB" id="A0A832I5L4"/>
<dbReference type="PANTHER" id="PTHR48079">
    <property type="entry name" value="PROTEIN YEEZ"/>
    <property type="match status" value="1"/>
</dbReference>
<dbReference type="SUPFAM" id="SSF51735">
    <property type="entry name" value="NAD(P)-binding Rossmann-fold domains"/>
    <property type="match status" value="1"/>
</dbReference>
<evidence type="ECO:0000313" key="2">
    <source>
        <dbReference type="EMBL" id="HGZ44014.1"/>
    </source>
</evidence>
<dbReference type="PANTHER" id="PTHR48079:SF6">
    <property type="entry name" value="NAD(P)-BINDING DOMAIN-CONTAINING PROTEIN-RELATED"/>
    <property type="match status" value="1"/>
</dbReference>